<dbReference type="SMART" id="SM00826">
    <property type="entry name" value="PKS_DH"/>
    <property type="match status" value="2"/>
</dbReference>
<dbReference type="InterPro" id="IPR029063">
    <property type="entry name" value="SAM-dependent_MTases_sf"/>
</dbReference>
<dbReference type="Pfam" id="PF22336">
    <property type="entry name" value="RhiE-like_linker"/>
    <property type="match status" value="1"/>
</dbReference>
<evidence type="ECO:0000256" key="2">
    <source>
        <dbReference type="ARBA" id="ARBA00004792"/>
    </source>
</evidence>
<evidence type="ECO:0000256" key="7">
    <source>
        <dbReference type="ARBA" id="ARBA00022737"/>
    </source>
</evidence>
<dbReference type="GO" id="GO:0004315">
    <property type="term" value="F:3-oxoacyl-[acyl-carrier-protein] synthase activity"/>
    <property type="evidence" value="ECO:0007669"/>
    <property type="project" value="InterPro"/>
</dbReference>
<keyword evidence="4" id="KW-0963">Cytoplasm</keyword>
<dbReference type="InterPro" id="IPR049552">
    <property type="entry name" value="PKS_DH_N"/>
</dbReference>
<protein>
    <submittedName>
        <fullName evidence="16">Beta-ketoacyl synthase</fullName>
    </submittedName>
</protein>
<keyword evidence="10" id="KW-0012">Acyltransferase</keyword>
<evidence type="ECO:0000256" key="9">
    <source>
        <dbReference type="ARBA" id="ARBA00023268"/>
    </source>
</evidence>
<evidence type="ECO:0000256" key="6">
    <source>
        <dbReference type="ARBA" id="ARBA00022679"/>
    </source>
</evidence>
<dbReference type="InterPro" id="IPR014030">
    <property type="entry name" value="Ketoacyl_synth_N"/>
</dbReference>
<dbReference type="PROSITE" id="PS00606">
    <property type="entry name" value="KS3_1"/>
    <property type="match status" value="2"/>
</dbReference>
<dbReference type="InterPro" id="IPR050091">
    <property type="entry name" value="PKS_NRPS_Biosynth_Enz"/>
</dbReference>
<feature type="domain" description="Carrier" evidence="13">
    <location>
        <begin position="5563"/>
        <end position="5637"/>
    </location>
</feature>
<feature type="domain" description="PKS/mFAS DH" evidence="15">
    <location>
        <begin position="4038"/>
        <end position="4320"/>
    </location>
</feature>
<dbReference type="InterPro" id="IPR054514">
    <property type="entry name" value="RhiE-like_linker"/>
</dbReference>
<dbReference type="Proteomes" id="UP000002215">
    <property type="component" value="Chromosome"/>
</dbReference>
<dbReference type="CDD" id="cd00833">
    <property type="entry name" value="PKS"/>
    <property type="match status" value="3"/>
</dbReference>
<dbReference type="CDD" id="cd08251">
    <property type="entry name" value="polyketide_synthase"/>
    <property type="match status" value="1"/>
</dbReference>
<feature type="domain" description="Ketosynthase family 3 (KS3)" evidence="14">
    <location>
        <begin position="1053"/>
        <end position="1467"/>
    </location>
</feature>
<dbReference type="Pfam" id="PF16197">
    <property type="entry name" value="KAsynt_C_assoc"/>
    <property type="match status" value="1"/>
</dbReference>
<evidence type="ECO:0000256" key="5">
    <source>
        <dbReference type="ARBA" id="ARBA00022553"/>
    </source>
</evidence>
<keyword evidence="6" id="KW-0808">Transferase</keyword>
<dbReference type="CDD" id="cd08953">
    <property type="entry name" value="KR_2_SDR_x"/>
    <property type="match status" value="3"/>
</dbReference>
<dbReference type="GO" id="GO:0005737">
    <property type="term" value="C:cytoplasm"/>
    <property type="evidence" value="ECO:0007669"/>
    <property type="project" value="UniProtKB-SubCell"/>
</dbReference>
<feature type="active site" description="Proton donor; for dehydratase activity" evidence="12">
    <location>
        <position position="1850"/>
    </location>
</feature>
<evidence type="ECO:0000259" key="14">
    <source>
        <dbReference type="PROSITE" id="PS52004"/>
    </source>
</evidence>
<dbReference type="Pfam" id="PF08242">
    <property type="entry name" value="Methyltransf_12"/>
    <property type="match status" value="2"/>
</dbReference>
<evidence type="ECO:0000256" key="1">
    <source>
        <dbReference type="ARBA" id="ARBA00004496"/>
    </source>
</evidence>
<dbReference type="InterPro" id="IPR036291">
    <property type="entry name" value="NAD(P)-bd_dom_sf"/>
</dbReference>
<dbReference type="InterPro" id="IPR013968">
    <property type="entry name" value="PKS_KR"/>
</dbReference>
<dbReference type="InterPro" id="IPR020807">
    <property type="entry name" value="PKS_DH"/>
</dbReference>
<dbReference type="EMBL" id="CP001699">
    <property type="protein sequence ID" value="ACU62727.1"/>
    <property type="molecule type" value="Genomic_DNA"/>
</dbReference>
<evidence type="ECO:0000256" key="8">
    <source>
        <dbReference type="ARBA" id="ARBA00022857"/>
    </source>
</evidence>
<name>A0A979G8M7_CHIPD</name>
<dbReference type="Gene3D" id="3.40.50.150">
    <property type="entry name" value="Vaccinia Virus protein VP39"/>
    <property type="match status" value="2"/>
</dbReference>
<sequence>MKDYIEHILEEIKHNRLSKQEGLEQIRQFRSKGTVPSQTPDGEQPTGMQETALMLAPVWDIADVQDVQWPATDTSVVLIGGDASRIEWMRKLYPSLQQLQLSATADVEQIVVELQAIGNIGHICWIAPVTFSGDLSDDRLIDAQYEGVLSLFRLIKALLQLNYAMTGIGLTIITAQTLEVNLRETIYPANAGVHGIASVIAKEYPSLKLRLLDVEENADWEEAAVFKVRPSSDGETFAYRNTRWFSRRFVPYTATDTQDVLYRQEGVYVVIGGAGGVGEVWSHHLADRYDAQLVWIGRRKADEDIQTKIKKFKKKQPYYISADASDSNALKDALRKVKKQFGAVHGIVHSALEVADKRIADLTEEEFRRGVKVKADIAIRIAQAVENDRPDFILFFSSMAAFTREAGHSVYASACTFKDAFALQLAKSTGIAVKVINWGYWGDIGAAGLVPAAFRTRLSKAGIGSITAEEGMKSLDSLMAANISQIGLTKVNANFTMPQLLQQASVTAYTTRSAPVIERLKQSADWDQALVDRMYKEVEDPMNEMGRLLCHLLFGQLQSLGFFRSTTQDVSVLRVESGVLPIYYRWLEESLLVLSRHNFVHLTDGVWQVTDYTPVDMDAVWAEWDSRKEAWLSNPHIKAKVVLLEVSLKALPEVLTGKKQSTQIMFPNSSMKLVEGIYKYNLVADYFNEVLADTVVDYLNTRRKDDPAVRIRIIEIGAGTGGTSAMVFKKLEGYHQHVAEYCYTDLSRAFLMHADREFGAENPFLTYRIFDAGKPPATQDVPVETYDLVIATNVLHATKNIRETLRNTKALLKKNGLVLLNELSSNNMVNHLAFSLLEGWWLSEDEELRIPGCPGLFPHQWQEVLENEGFDHVIFPAAGTHALGQQIVVAQSNGVVRQALAVAQVVREAAKETSNISPQVKPAELAASAATNDKQREDKVKSAIIDKLTISLKIDRKQINVNAPFADYGLDSITGVHFIELLNQELAISLSTTTLFDHSSVNQLTSYLLEAYSSLAAASQLAEAPVTVPVVEKTTMTVAASKEQIRKEEIIQKEPIAVIGISGRFPGADNVDELWEHLAAGNDLVGSVKRWDLSPFFPDGRYCDKGGFLDDIARFDPDFFGISGLEATFMDPQHRIFLEETWKALEDAGYAGADMEGKTCGIYVGCHAGDYQDLFSGQEPAQAMWGNASSVVPARIAYFLNLKGPAVSVDTACSSSLMSIHLACQGLWTGETQMAIAGGIFVQSTPKFYVFANRAEMLSPKGHCHTFDEAADGFVPGEGAGVVILKRLSEALAAGDHIYGVIAGSGINQDGTTNGITAPSAISQERLVSDVYASFGIDAASVQMIEAHGTGTRLGDPIEFEAITRAFRKQTSLNGYCSIGSIKTNIGHTSAAAGVAGLIKVLLSLKHKKIPASLHYKQGNPRINFNDSPFYVNTVLRPWDITAGKKRMAAVSSFGFSGTNAHLVIAEAPAADIISVQQPEYLVVLSARSAEQLRQQADMLAVAIGTQQHDVAAISYTLLNGRKHLTHRLACVVTDATELKGLLELWLEKGKVAGIYTGIVADGEEGSQTALKQYGNECIAFCRSSRVQQEYREKLVVVAELFTQGYQLKYGSLFEKGRRISLPAYPFVKEHYWLPDTAVQPVTPSLNGVLHPMLHRNISSLSFTRYESTFTGKEFFLSDHVVNGKHILPGVAYLEMAREAVAQALTDNGGPLPDLRLQNITWLQPFSVNGHPESLQVRVQQLPDTQVSFEIFSKKGNTELVHSQGQAVPVGKTVLPAQSIEALKAACHLYQLSGEQCYNAFSVMGLAYGPAHRCIEEVYVGRDKVLARLLVPEVIAATSEAYTFHPALLDAALQAAMALNTDLREPARIAPDSLALPFILQEAEVIEKIKGPVLWVVARNSAESRPGEQIVKLDVDICDATGHTLVRLRGFSAKIPQRGQSGVDVNSPATVTNPTSYTSLLTPVWNELLHWTPVNNLPSSAANVAVIGGTEAAISQVRAYLPQSRILAIKPEETVNTIADSLNGFGPIDHIVWLAPYTHFATLADTGIIGAQQTTVLALFRLIKALLAVGYGIRELQWTIVTVKAQAINKHDHIQAAAAGIHGLAGSMAKEYGNWSVRIVDVDDQHHLPVGDIFSLPADKAGDAYAFRQGAWYQQRLLSIPQTRNDAPVYRKGGVYVVIGGASGIGKAWSEHLVREYQGQIVWIGRRPEDAAIQAAISLLKAAGKAPVYIQADATNEVSLAAACREIVQRFGQIHGIVHSAIVLQDRGLASMEEAHFIAGLSPKVDICVNMAKVFRHVHPDFVLFFSGIMSFIKAAGQSNYAAGCTFKDAFAYQLATEWPVNVKVMNWGYWGTLGIVSSKEYQDRMTAAGILSISPEEGMRALDLLMTGSFGQIAFAKTTHAVPLTAMLPSEKVGVYNNTIPSLISTLGNAAQAAGVERDTLYTTVLSELSDRAALLFGTVAAGIDPDAQLTEYGFDELALAGVLSHLNERYGLQLVPSMFAENITFRQAAAQVAGLRTSTSSIAAAYEEKADRIRKTVLPNMQEMDDMLAKMLWNILGGMGVWREQLVTVDSLLQTTAIRPGFRRWLEESLEALARKGYLISEKTGYRLQQTLSAAIDVIWSEWHQRKIAWLNNPSLQARVKLLEETLKVLPEILTGQVAATSVLFPGSSMERVEGIYKHNLVSEYFNEVLSATLLEYLRLRKEQDPAMKVRILEAGAGTGGTSYTVLHQLAPYRAHIAEYCYTDVSKAFLQFAEQTYGPSFPYLTYQLFDVEKPIAEQGIPAGEFDIVISANALHATHNIRQTLRNIKASMKKNGLLLLNEMCVNPLFPHLTFGLLDGWWLYEDPALRMPGCPGLSPASWKRVMEETGLDPVVFPVATSADLDFQIIVAESDGIVRQPEHDRPAVAVTPVSAAPVAMRNELPQPAPKPVQQVTAIAAGVTDQMIEEHVRMSLHESIADVLMIKEGRILDERSFSEYGIDSIIAVKLINLINKECGVTLQTTALFDYNNVNQLLRHIIDKFKPVLVRELSTDIIADAPPVAVPVTASEQPVIAQPIHDSMPEVQVAFTPLTVIPVASMGTYHRVLLERPGGIEELRIVAADVAAPGPDEVQISVRSFSLNFADLLCLRGLYPGMPPYPFTPGVEASGVVVHVGSNVKAFRKGDEVIATIAETMGGQATLVTCKQKDVFLKPASLSFEEAAALPAVAMTAIDTLHKAGLKKGERILIQTATGGTGLMLVQLALHYGAEIYATAGSQHKLDYLRQLGVQHVINYRENDFQQELMRMTGGQGVHVVVNTLSGDAMQKGLQCLSPGGRYVELAMMALKSARNVDLSVFSNNQAFYSVDVRKLGMLDHELITSYRKEMLALVEKGVLRPTICKQFSLESLSAAYAFLDQRENIGKVVVGIPLAYQYQANPHMQGVSGKQATVSMQGGFAKEDIAVIGVSGRFPQSDNIHELWEHLKEGHDLTEEVSRWDLETYYADDPGKAYCKRGGFLKDIASFDPLFFNISGAEATYMDPQQRIFLEEAWRALEDAGYAGKSVDGAACGVYVGCHVGDYHHLFDEKEQPAQAMWGNAGSVIPARIAYYLNLKGPAIAVDTACSSSLVSIHLACQGLWSNETDMALAGGVFIQSTPWFYLSANKAEMLSPSGYCHTFDQQADGFVPGEGAGVVVLKRLSDALAAGDHIYGVIKGSAINQDGTTNGLTAPSALSQEQLEAKVYSSFDINPADIQLVEAHGTGTRLGDPIEYDALTRAFARFTDEKQFCAIGSIKSNMGHAAAAAGVSGLVKLLLSLRYKQIPPSLHFHDGNTNISFADSPFYVNTTLRDWPQPANHARMAAISSFGFSGTNAHLILEEAPVVARTHATLPGYLFVLSARTDKQLKAQVSQLLEHLSHDPEADAGNISYTLLLGRKHLLHRIACVARNTRELMNMLKKYLEKGKAPQLYTAVLTEGEFREQAALRKYGNECLRQLSHTDNPADYLERLFSVGELFIQGYNLEYEALFTAGEYGRIPLPVYPFEKEIYWAEESVRPRAIETQLHPLLHRYTPVTGLQQFTSVFRGSEYFFTGHVIQQKKILPGVAYLEMARAAVMHVLPPLPAGSALQLKDVMLSQALVAEDRTLTVHTRLVEDGAGDSSFEISSIGADGQPILHCSGRLSLQTNVQIASRNLAAVAAACNVGVVTGEQLYALFTEKDSVYGPLFRAVKQVLTGRGVSLATIQLPASLHYTPGEYQLHPIVMDAALQSTLALSPGDDQYAALPFLFEEVTVLQSCEPKMKVVVTETSGTGNAKVRSFSFELYNEQDQLCVLVRNLHIRMLALTPAVVNETVYFQPQWRQAEIAGRGVVVADRQVVVYGHHLAKSWSDIANVVLIEDAPATPETRFTAANLALLHIVRDILNRKSHQQQLLQVIISPEDAALLMTGFSAILKTAHQEKPALLCQLIVAGDGAEQLTVLNGTDPEEQLIKYENGQRYVSGFTRVDNNSLDDRMPWRQNGTYLITGGTGGLGRIFANEIAREVAGTRIILTGRSPEDVNKRELLDTLELLGAKAVYYQMDVSSEVAVQQVIADVLRAHGTIHGIIHCAGITEDDFIIRKEDASFKRVLAPKVNGMVWLDKATKDIALDFFVVSSSMAGVLGNIGQADYAAANAFMDAYAVSRQQLVASGQRHGRSLAINWSLWEEGGMRPDSTSEKIIKEKTGMLALDRQQGIRAFYKALNSGLSQVMVVAGNGERLVEAISHTVKPAVNTEKKNAVAGTTHEKAVLLLKQQLATVLKIPAAQIETNAQLEKYGIDSVMVVTLTNALEQTFGPLPKTLFFEYQTIAQLAGYFLEAFPEKINALTGETAVRNERKQPVFSAPTQTKTPVIQQQPVKALPQQQLEDVAIIGLAGRYPGATDINAFWENLRTGKDTVTEVPSERWAHQLFFDPAKGKAGKTYTKWGGFIDGVDEFDPRFFNISPREAVMIDPQERLFLQCVYNTMEDAGYTRQSLAAAGDVGVFAGVMYLEYQLYGLQETIAGRPIAMSGSASSIANRVSYFCNFHGPSLAVDTMCSSSLTALHLACQSLQRGECVVAIAGGVNVSIHPNKYLMLGQGGFASSKGHCESFGEGGDGYVPGEGVGAVLLKPLSKAIADGDHIYGVIRGSAINHGGKTNGYTVPNPQAQSSVISTALRNAGIDARTISYIEAHGTGTSLGDPIEIAGLTKSFREYSKDLQYCAIGSAKSNIGHCESAAGIAGISKILLQLKYRELAPSLHAEQLNPNIDFTGSPFQVQVKSGKWERPVVTIDGATQQYPLRAGISAFGAGGSNAHVLIEEYVAVHEAPSFVDAPFVIVLSTKDETRLKELVSRLLDSIRRGVYTDADLPSIAYTLQVGREPMEERLGMIVSNLTELESLLSAGITGANIYRSEGRGQAAVLSGLLGDEEVNALTDKWLRDRNYDKLVRYWVKGGTVNWEWLYTGVHPQRISLPVYPFAKEKYWIVKQENAAQLTLSLTQQENKPVLPQEKPAIVTPSPVVNEAQDHRIELTPLSDFEEIVPAVPMSVTQFIELTTEAVPLPAEPTPVPQVVAENGLAAIEAILRKSLAVALGLEESEIHADKNFIDLGLDSIMGVEWIKSINTAFDIELGAARLYDYPELRKLAAFIKTEQQKPRNTTNRQQEISVTANAVVKPVTPTQAPAQPSSGSAIITAPSVNILKEELTRSLAGALSLLPGEISPDRNFVDMGLDSIIGVEWIHQINARYGTEIIVTKIYDHATINEFAKFLSAEMTKVNTYEPVQSLQQEFSLDEVVRQVEKGEMDAEAANLLLAVLSKQ</sequence>
<dbReference type="RefSeq" id="WP_012792895.1">
    <property type="nucleotide sequence ID" value="NC_013132.1"/>
</dbReference>
<feature type="domain" description="Ketosynthase family 3 (KS3)" evidence="14">
    <location>
        <begin position="3436"/>
        <end position="3854"/>
    </location>
</feature>
<dbReference type="Gene3D" id="3.10.129.110">
    <property type="entry name" value="Polyketide synthase dehydratase"/>
    <property type="match status" value="2"/>
</dbReference>
<dbReference type="FunFam" id="3.40.47.10:FF:000019">
    <property type="entry name" value="Polyketide synthase type I"/>
    <property type="match status" value="3"/>
</dbReference>
<dbReference type="Pfam" id="PF00550">
    <property type="entry name" value="PP-binding"/>
    <property type="match status" value="6"/>
</dbReference>
<evidence type="ECO:0000259" key="15">
    <source>
        <dbReference type="PROSITE" id="PS52019"/>
    </source>
</evidence>
<keyword evidence="3" id="KW-0596">Phosphopantetheine</keyword>
<feature type="region of interest" description="C-terminal hotdog fold" evidence="12">
    <location>
        <begin position="4175"/>
        <end position="4320"/>
    </location>
</feature>
<feature type="domain" description="PKS/mFAS DH" evidence="15">
    <location>
        <begin position="1651"/>
        <end position="1942"/>
    </location>
</feature>
<dbReference type="InterPro" id="IPR011032">
    <property type="entry name" value="GroES-like_sf"/>
</dbReference>
<dbReference type="InterPro" id="IPR032821">
    <property type="entry name" value="PKS_assoc"/>
</dbReference>
<dbReference type="InterPro" id="IPR036736">
    <property type="entry name" value="ACP-like_sf"/>
</dbReference>
<dbReference type="Gene3D" id="1.10.1200.10">
    <property type="entry name" value="ACP-like"/>
    <property type="match status" value="6"/>
</dbReference>
<feature type="region of interest" description="N-terminal hotdog fold" evidence="12">
    <location>
        <begin position="1651"/>
        <end position="1774"/>
    </location>
</feature>
<comment type="subcellular location">
    <subcellularLocation>
        <location evidence="1">Cytoplasm</location>
    </subcellularLocation>
</comment>
<dbReference type="PROSITE" id="PS00012">
    <property type="entry name" value="PHOSPHOPANTETHEINE"/>
    <property type="match status" value="4"/>
</dbReference>
<dbReference type="KEGG" id="cpi:Cpin_5296"/>
<dbReference type="Pfam" id="PF00107">
    <property type="entry name" value="ADH_zinc_N"/>
    <property type="match status" value="1"/>
</dbReference>
<dbReference type="InterPro" id="IPR049551">
    <property type="entry name" value="PKS_DH_C"/>
</dbReference>
<dbReference type="SMART" id="SM00823">
    <property type="entry name" value="PKS_PP"/>
    <property type="match status" value="6"/>
</dbReference>
<accession>A0A979G8M7</accession>
<feature type="region of interest" description="C-terminal hotdog fold" evidence="12">
    <location>
        <begin position="1788"/>
        <end position="1942"/>
    </location>
</feature>
<dbReference type="InterPro" id="IPR020841">
    <property type="entry name" value="PKS_Beta-ketoAc_synthase_dom"/>
</dbReference>
<dbReference type="SMART" id="SM01294">
    <property type="entry name" value="PKS_PP_betabranch"/>
    <property type="match status" value="4"/>
</dbReference>
<proteinExistence type="predicted"/>
<dbReference type="GO" id="GO:0016491">
    <property type="term" value="F:oxidoreductase activity"/>
    <property type="evidence" value="ECO:0007669"/>
    <property type="project" value="InterPro"/>
</dbReference>
<dbReference type="SMART" id="SM00829">
    <property type="entry name" value="PKS_ER"/>
    <property type="match status" value="1"/>
</dbReference>
<keyword evidence="9" id="KW-0511">Multifunctional enzyme</keyword>
<dbReference type="Pfam" id="PF00109">
    <property type="entry name" value="ketoacyl-synt"/>
    <property type="match status" value="3"/>
</dbReference>
<evidence type="ECO:0000259" key="13">
    <source>
        <dbReference type="PROSITE" id="PS50075"/>
    </source>
</evidence>
<dbReference type="PANTHER" id="PTHR43775:SF37">
    <property type="entry name" value="SI:DKEY-61P9.11"/>
    <property type="match status" value="1"/>
</dbReference>
<dbReference type="GO" id="GO:0006633">
    <property type="term" value="P:fatty acid biosynthetic process"/>
    <property type="evidence" value="ECO:0007669"/>
    <property type="project" value="InterPro"/>
</dbReference>
<dbReference type="InterPro" id="IPR013154">
    <property type="entry name" value="ADH-like_N"/>
</dbReference>
<comment type="pathway">
    <text evidence="2">Antibiotic biosynthesis.</text>
</comment>
<evidence type="ECO:0000256" key="10">
    <source>
        <dbReference type="ARBA" id="ARBA00023315"/>
    </source>
</evidence>
<keyword evidence="8" id="KW-0521">NADP</keyword>
<dbReference type="Pfam" id="PF21089">
    <property type="entry name" value="PKS_DH_N"/>
    <property type="match status" value="2"/>
</dbReference>
<dbReference type="SUPFAM" id="SSF51735">
    <property type="entry name" value="NAD(P)-binding Rossmann-fold domains"/>
    <property type="match status" value="6"/>
</dbReference>
<dbReference type="Gene3D" id="3.40.47.10">
    <property type="match status" value="3"/>
</dbReference>
<dbReference type="InterPro" id="IPR042104">
    <property type="entry name" value="PKS_dehydratase_sf"/>
</dbReference>
<dbReference type="PROSITE" id="PS50075">
    <property type="entry name" value="CARRIER"/>
    <property type="match status" value="6"/>
</dbReference>
<dbReference type="CDD" id="cd02440">
    <property type="entry name" value="AdoMet_MTases"/>
    <property type="match status" value="2"/>
</dbReference>
<evidence type="ECO:0000313" key="17">
    <source>
        <dbReference type="Proteomes" id="UP000002215"/>
    </source>
</evidence>
<reference evidence="17" key="1">
    <citation type="submission" date="2009-08" db="EMBL/GenBank/DDBJ databases">
        <title>The complete genome of Chitinophaga pinensis DSM 2588.</title>
        <authorList>
            <consortium name="US DOE Joint Genome Institute (JGI-PGF)"/>
            <person name="Lucas S."/>
            <person name="Copeland A."/>
            <person name="Lapidus A."/>
            <person name="Glavina del Rio T."/>
            <person name="Dalin E."/>
            <person name="Tice H."/>
            <person name="Bruce D."/>
            <person name="Goodwin L."/>
            <person name="Pitluck S."/>
            <person name="Kyrpides N."/>
            <person name="Mavromatis K."/>
            <person name="Ivanova N."/>
            <person name="Mikhailova N."/>
            <person name="Sims D."/>
            <person name="Meinche L."/>
            <person name="Brettin T."/>
            <person name="Detter J.C."/>
            <person name="Han C."/>
            <person name="Larimer F."/>
            <person name="Land M."/>
            <person name="Hauser L."/>
            <person name="Markowitz V."/>
            <person name="Cheng J.-F."/>
            <person name="Hugenholtz P."/>
            <person name="Woyke T."/>
            <person name="Wu D."/>
            <person name="Spring S."/>
            <person name="Klenk H.-P."/>
            <person name="Eisen J.A."/>
        </authorList>
    </citation>
    <scope>NUCLEOTIDE SEQUENCE [LARGE SCALE GENOMIC DNA]</scope>
    <source>
        <strain evidence="17">ATCC 43595 / DSM 2588 / LMG 13176 / NBRC 15968 / NCIMB 11800 / UQM 2034</strain>
    </source>
</reference>
<organism evidence="16 17">
    <name type="scientific">Chitinophaga pinensis (strain ATCC 43595 / DSM 2588 / LMG 13176 / NBRC 15968 / NCIMB 11800 / UQM 2034)</name>
    <dbReference type="NCBI Taxonomy" id="485918"/>
    <lineage>
        <taxon>Bacteria</taxon>
        <taxon>Pseudomonadati</taxon>
        <taxon>Bacteroidota</taxon>
        <taxon>Chitinophagia</taxon>
        <taxon>Chitinophagales</taxon>
        <taxon>Chitinophagaceae</taxon>
        <taxon>Chitinophaga</taxon>
    </lineage>
</organism>
<dbReference type="Gene3D" id="3.90.180.10">
    <property type="entry name" value="Medium-chain alcohol dehydrogenases, catalytic domain"/>
    <property type="match status" value="1"/>
</dbReference>
<dbReference type="InterPro" id="IPR009081">
    <property type="entry name" value="PP-bd_ACP"/>
</dbReference>
<dbReference type="SMART" id="SM00822">
    <property type="entry name" value="PKS_KR"/>
    <property type="match status" value="3"/>
</dbReference>
<keyword evidence="7" id="KW-0677">Repeat</keyword>
<evidence type="ECO:0000256" key="4">
    <source>
        <dbReference type="ARBA" id="ARBA00022490"/>
    </source>
</evidence>
<keyword evidence="5" id="KW-0597">Phosphoprotein</keyword>
<dbReference type="SMART" id="SM00825">
    <property type="entry name" value="PKS_KS"/>
    <property type="match status" value="3"/>
</dbReference>
<dbReference type="PANTHER" id="PTHR43775">
    <property type="entry name" value="FATTY ACID SYNTHASE"/>
    <property type="match status" value="1"/>
</dbReference>
<dbReference type="Gene3D" id="1.10.1240.100">
    <property type="match status" value="3"/>
</dbReference>
<evidence type="ECO:0000256" key="11">
    <source>
        <dbReference type="ARBA" id="ARBA00054155"/>
    </source>
</evidence>
<dbReference type="InterPro" id="IPR020843">
    <property type="entry name" value="ER"/>
</dbReference>
<feature type="active site" description="Proton acceptor; for dehydratase activity" evidence="12">
    <location>
        <position position="4067"/>
    </location>
</feature>
<dbReference type="InterPro" id="IPR016039">
    <property type="entry name" value="Thiolase-like"/>
</dbReference>
<dbReference type="SUPFAM" id="SSF47336">
    <property type="entry name" value="ACP-like"/>
    <property type="match status" value="6"/>
</dbReference>
<feature type="active site" description="Proton donor; for dehydratase activity" evidence="12">
    <location>
        <position position="4237"/>
    </location>
</feature>
<reference evidence="16 17" key="2">
    <citation type="journal article" date="2010" name="Stand. Genomic Sci.">
        <title>Complete genome sequence of Chitinophaga pinensis type strain (UQM 2034).</title>
        <authorList>
            <person name="Glavina Del Rio T."/>
            <person name="Abt B."/>
            <person name="Spring S."/>
            <person name="Lapidus A."/>
            <person name="Nolan M."/>
            <person name="Tice H."/>
            <person name="Copeland A."/>
            <person name="Cheng J.F."/>
            <person name="Chen F."/>
            <person name="Bruce D."/>
            <person name="Goodwin L."/>
            <person name="Pitluck S."/>
            <person name="Ivanova N."/>
            <person name="Mavromatis K."/>
            <person name="Mikhailova N."/>
            <person name="Pati A."/>
            <person name="Chen A."/>
            <person name="Palaniappan K."/>
            <person name="Land M."/>
            <person name="Hauser L."/>
            <person name="Chang Y.J."/>
            <person name="Jeffries C.D."/>
            <person name="Chain P."/>
            <person name="Saunders E."/>
            <person name="Detter J.C."/>
            <person name="Brettin T."/>
            <person name="Rohde M."/>
            <person name="Goker M."/>
            <person name="Bristow J."/>
            <person name="Eisen J.A."/>
            <person name="Markowitz V."/>
            <person name="Hugenholtz P."/>
            <person name="Kyrpides N.C."/>
            <person name="Klenk H.P."/>
            <person name="Lucas S."/>
        </authorList>
    </citation>
    <scope>NUCLEOTIDE SEQUENCE [LARGE SCALE GENOMIC DNA]</scope>
    <source>
        <strain evidence="17">ATCC 43595 / DSM 2588 / LMG 13176 / NBRC 15968 / NCIMB 11800 / UQM 2034</strain>
    </source>
</reference>
<dbReference type="PROSITE" id="PS52004">
    <property type="entry name" value="KS3_2"/>
    <property type="match status" value="3"/>
</dbReference>
<dbReference type="InterPro" id="IPR018201">
    <property type="entry name" value="Ketoacyl_synth_AS"/>
</dbReference>
<dbReference type="Pfam" id="PF22621">
    <property type="entry name" value="CurL-like_PKS_C"/>
    <property type="match status" value="1"/>
</dbReference>
<dbReference type="InterPro" id="IPR014031">
    <property type="entry name" value="Ketoacyl_synth_C"/>
</dbReference>
<evidence type="ECO:0000256" key="3">
    <source>
        <dbReference type="ARBA" id="ARBA00022450"/>
    </source>
</evidence>
<evidence type="ECO:0000313" key="16">
    <source>
        <dbReference type="EMBL" id="ACU62727.1"/>
    </source>
</evidence>
<gene>
    <name evidence="16" type="ordered locus">Cpin_5296</name>
</gene>
<evidence type="ECO:0000256" key="12">
    <source>
        <dbReference type="PROSITE-ProRule" id="PRU01363"/>
    </source>
</evidence>
<feature type="domain" description="Carrier" evidence="13">
    <location>
        <begin position="2441"/>
        <end position="2518"/>
    </location>
</feature>
<dbReference type="Pfam" id="PF08240">
    <property type="entry name" value="ADH_N"/>
    <property type="match status" value="1"/>
</dbReference>
<dbReference type="Pfam" id="PF02801">
    <property type="entry name" value="Ketoacyl-synt_C"/>
    <property type="match status" value="3"/>
</dbReference>
<dbReference type="Gene3D" id="3.40.50.720">
    <property type="entry name" value="NAD(P)-binding Rossmann-like Domain"/>
    <property type="match status" value="4"/>
</dbReference>
<dbReference type="Pfam" id="PF14765">
    <property type="entry name" value="PS-DH"/>
    <property type="match status" value="2"/>
</dbReference>
<dbReference type="InterPro" id="IPR006162">
    <property type="entry name" value="Ppantetheine_attach_site"/>
</dbReference>
<dbReference type="SUPFAM" id="SSF53335">
    <property type="entry name" value="S-adenosyl-L-methionine-dependent methyltransferases"/>
    <property type="match status" value="2"/>
</dbReference>
<feature type="domain" description="Carrier" evidence="13">
    <location>
        <begin position="5680"/>
        <end position="5757"/>
    </location>
</feature>
<dbReference type="OrthoDB" id="599370at2"/>
<dbReference type="InterPro" id="IPR013149">
    <property type="entry name" value="ADH-like_C"/>
</dbReference>
<dbReference type="InterPro" id="IPR049900">
    <property type="entry name" value="PKS_mFAS_DH"/>
</dbReference>
<dbReference type="GO" id="GO:0004312">
    <property type="term" value="F:fatty acid synthase activity"/>
    <property type="evidence" value="ECO:0007669"/>
    <property type="project" value="TreeGrafter"/>
</dbReference>
<dbReference type="InterPro" id="IPR057326">
    <property type="entry name" value="KR_dom"/>
</dbReference>
<dbReference type="GO" id="GO:0031177">
    <property type="term" value="F:phosphopantetheine binding"/>
    <property type="evidence" value="ECO:0007669"/>
    <property type="project" value="InterPro"/>
</dbReference>
<feature type="domain" description="Carrier" evidence="13">
    <location>
        <begin position="2945"/>
        <end position="3022"/>
    </location>
</feature>
<feature type="domain" description="Carrier" evidence="13">
    <location>
        <begin position="4754"/>
        <end position="4827"/>
    </location>
</feature>
<dbReference type="InterPro" id="IPR020806">
    <property type="entry name" value="PKS_PP-bd"/>
</dbReference>
<dbReference type="InterPro" id="IPR013217">
    <property type="entry name" value="Methyltransf_12"/>
</dbReference>
<feature type="domain" description="Ketosynthase family 3 (KS3)" evidence="14">
    <location>
        <begin position="4873"/>
        <end position="5306"/>
    </location>
</feature>
<feature type="domain" description="Carrier" evidence="13">
    <location>
        <begin position="931"/>
        <end position="1012"/>
    </location>
</feature>
<comment type="function">
    <text evidence="11">Involved in production of the polyketide antibiotic thailandamide.</text>
</comment>
<feature type="region of interest" description="N-terminal hotdog fold" evidence="12">
    <location>
        <begin position="4038"/>
        <end position="4161"/>
    </location>
</feature>
<dbReference type="PROSITE" id="PS52019">
    <property type="entry name" value="PKS_MFAS_DH"/>
    <property type="match status" value="2"/>
</dbReference>
<dbReference type="SUPFAM" id="SSF50129">
    <property type="entry name" value="GroES-like"/>
    <property type="match status" value="1"/>
</dbReference>
<dbReference type="Pfam" id="PF08659">
    <property type="entry name" value="KR"/>
    <property type="match status" value="3"/>
</dbReference>
<dbReference type="SUPFAM" id="SSF53901">
    <property type="entry name" value="Thiolase-like"/>
    <property type="match status" value="3"/>
</dbReference>
<feature type="active site" description="Proton acceptor; for dehydratase activity" evidence="12">
    <location>
        <position position="1680"/>
    </location>
</feature>